<keyword evidence="5" id="KW-0378">Hydrolase</keyword>
<dbReference type="EMBL" id="BAAFST010000006">
    <property type="protein sequence ID" value="GAB1290869.1"/>
    <property type="molecule type" value="Genomic_DNA"/>
</dbReference>
<evidence type="ECO:0000256" key="3">
    <source>
        <dbReference type="ARBA" id="ARBA00022723"/>
    </source>
</evidence>
<organism evidence="10 11">
    <name type="scientific">Apodemus speciosus</name>
    <name type="common">Large Japanese field mouse</name>
    <dbReference type="NCBI Taxonomy" id="105296"/>
    <lineage>
        <taxon>Eukaryota</taxon>
        <taxon>Metazoa</taxon>
        <taxon>Chordata</taxon>
        <taxon>Craniata</taxon>
        <taxon>Vertebrata</taxon>
        <taxon>Euteleostomi</taxon>
        <taxon>Mammalia</taxon>
        <taxon>Eutheria</taxon>
        <taxon>Euarchontoglires</taxon>
        <taxon>Glires</taxon>
        <taxon>Rodentia</taxon>
        <taxon>Myomorpha</taxon>
        <taxon>Muroidea</taxon>
        <taxon>Muridae</taxon>
        <taxon>Murinae</taxon>
        <taxon>Apodemus</taxon>
    </lineage>
</organism>
<keyword evidence="11" id="KW-1185">Reference proteome</keyword>
<comment type="similarity">
    <text evidence="2">Belongs to the pyrimidine 5'-nucleotidase family.</text>
</comment>
<comment type="catalytic activity">
    <reaction evidence="1">
        <text>a ribonucleoside 5'-phosphate + H2O = a ribonucleoside + phosphate</text>
        <dbReference type="Rhea" id="RHEA:12484"/>
        <dbReference type="ChEBI" id="CHEBI:15377"/>
        <dbReference type="ChEBI" id="CHEBI:18254"/>
        <dbReference type="ChEBI" id="CHEBI:43474"/>
        <dbReference type="ChEBI" id="CHEBI:58043"/>
        <dbReference type="EC" id="3.1.3.5"/>
    </reaction>
</comment>
<evidence type="ECO:0000313" key="11">
    <source>
        <dbReference type="Proteomes" id="UP001623349"/>
    </source>
</evidence>
<reference evidence="10 11" key="1">
    <citation type="submission" date="2024-08" db="EMBL/GenBank/DDBJ databases">
        <title>The draft genome of Apodemus speciosus.</title>
        <authorList>
            <person name="Nabeshima K."/>
            <person name="Suzuki S."/>
            <person name="Onuma M."/>
        </authorList>
    </citation>
    <scope>NUCLEOTIDE SEQUENCE [LARGE SCALE GENOMIC DNA]</scope>
    <source>
        <strain evidence="10">IB14-021</strain>
    </source>
</reference>
<evidence type="ECO:0000256" key="1">
    <source>
        <dbReference type="ARBA" id="ARBA00000815"/>
    </source>
</evidence>
<evidence type="ECO:0000256" key="4">
    <source>
        <dbReference type="ARBA" id="ARBA00022741"/>
    </source>
</evidence>
<keyword evidence="9" id="KW-0812">Transmembrane</keyword>
<keyword evidence="7" id="KW-0546">Nucleotide metabolism</keyword>
<dbReference type="Gene3D" id="3.40.50.1000">
    <property type="entry name" value="HAD superfamily/HAD-like"/>
    <property type="match status" value="2"/>
</dbReference>
<dbReference type="Gene3D" id="1.10.150.340">
    <property type="entry name" value="Pyrimidine 5'-nucleotidase (UMPH-1), N-terminal domain"/>
    <property type="match status" value="1"/>
</dbReference>
<protein>
    <submittedName>
        <fullName evidence="10">Cytosolic 5'-nucleotidase 3A</fullName>
    </submittedName>
</protein>
<evidence type="ECO:0000256" key="7">
    <source>
        <dbReference type="ARBA" id="ARBA00023080"/>
    </source>
</evidence>
<dbReference type="PANTHER" id="PTHR13045">
    <property type="entry name" value="5'-NUCLEOTIDASE"/>
    <property type="match status" value="1"/>
</dbReference>
<sequence>MDRAAVARVGAVASASVCAVVAGVVLAQYIFTLKRKTGRKTKIIEMMPEFQKSSVRIKNPTRVEEIICGLIKGGAAKLQIITDFDMTLSRFSYNGKRCPTSHNIIDNCKLVTDECRRKLLQLKEQYYAIEVDPVLTVEEKFPYMVEWYTKSHGLLVEQGIPKAKLKEIVADSDVMLNLKADEVFGERKGPSRGEACGVEGYENFFGKLQQHGIPVFIFSAGIGDVLEEVIRQAGVYHSNVKVVSNFMDFDENGVLKGFKGELIHVFNKHDGALRNTDYFSQLKENSNIILLGDSQGDLRMADGVANVEHILKIGYLNDRVDELLEKYMDSYDIVLVKEESLEVVNSILQKTL</sequence>
<dbReference type="Pfam" id="PF05822">
    <property type="entry name" value="UMPH-1"/>
    <property type="match status" value="2"/>
</dbReference>
<evidence type="ECO:0000256" key="8">
    <source>
        <dbReference type="ARBA" id="ARBA00048583"/>
    </source>
</evidence>
<dbReference type="SUPFAM" id="SSF56784">
    <property type="entry name" value="HAD-like"/>
    <property type="match status" value="1"/>
</dbReference>
<gene>
    <name evidence="10" type="ORF">APTSU1_000609900</name>
</gene>
<dbReference type="Proteomes" id="UP001623349">
    <property type="component" value="Unassembled WGS sequence"/>
</dbReference>
<keyword evidence="4" id="KW-0547">Nucleotide-binding</keyword>
<comment type="caution">
    <text evidence="10">The sequence shown here is derived from an EMBL/GenBank/DDBJ whole genome shotgun (WGS) entry which is preliminary data.</text>
</comment>
<evidence type="ECO:0000313" key="10">
    <source>
        <dbReference type="EMBL" id="GAB1290869.1"/>
    </source>
</evidence>
<accession>A0ABQ0EV10</accession>
<proteinExistence type="inferred from homology"/>
<keyword evidence="9" id="KW-1133">Transmembrane helix</keyword>
<evidence type="ECO:0000256" key="2">
    <source>
        <dbReference type="ARBA" id="ARBA00008389"/>
    </source>
</evidence>
<evidence type="ECO:0000256" key="5">
    <source>
        <dbReference type="ARBA" id="ARBA00022801"/>
    </source>
</evidence>
<name>A0ABQ0EV10_APOSI</name>
<evidence type="ECO:0000256" key="6">
    <source>
        <dbReference type="ARBA" id="ARBA00022842"/>
    </source>
</evidence>
<feature type="transmembrane region" description="Helical" evidence="9">
    <location>
        <begin position="6"/>
        <end position="31"/>
    </location>
</feature>
<dbReference type="InterPro" id="IPR006434">
    <property type="entry name" value="Pyrimidine_nucleotidase_eu"/>
</dbReference>
<keyword evidence="9" id="KW-0472">Membrane</keyword>
<keyword evidence="6" id="KW-0460">Magnesium</keyword>
<dbReference type="InterPro" id="IPR036412">
    <property type="entry name" value="HAD-like_sf"/>
</dbReference>
<dbReference type="InterPro" id="IPR023214">
    <property type="entry name" value="HAD_sf"/>
</dbReference>
<comment type="catalytic activity">
    <reaction evidence="8">
        <text>N(7)-methyl-GMP + H2O = N(7)-methylguanosine + phosphate</text>
        <dbReference type="Rhea" id="RHEA:37107"/>
        <dbReference type="ChEBI" id="CHEBI:15377"/>
        <dbReference type="ChEBI" id="CHEBI:20794"/>
        <dbReference type="ChEBI" id="CHEBI:43474"/>
        <dbReference type="ChEBI" id="CHEBI:58285"/>
        <dbReference type="EC" id="3.1.3.91"/>
    </reaction>
</comment>
<evidence type="ECO:0000256" key="9">
    <source>
        <dbReference type="SAM" id="Phobius"/>
    </source>
</evidence>
<keyword evidence="3" id="KW-0479">Metal-binding</keyword>
<dbReference type="PANTHER" id="PTHR13045:SF14">
    <property type="entry name" value="CYTOSOLIC 5'-NUCLEOTIDASE 3A"/>
    <property type="match status" value="1"/>
</dbReference>
<dbReference type="CDD" id="cd07504">
    <property type="entry name" value="HAD_5NT"/>
    <property type="match status" value="1"/>
</dbReference>